<dbReference type="AlphaFoldDB" id="A0A1C7D6G4"/>
<dbReference type="RefSeq" id="WP_067786080.1">
    <property type="nucleotide sequence ID" value="NZ_CP016545.1"/>
</dbReference>
<proteinExistence type="predicted"/>
<evidence type="ECO:0000313" key="2">
    <source>
        <dbReference type="Proteomes" id="UP000092698"/>
    </source>
</evidence>
<dbReference type="KEGG" id="anh:A6F65_00736"/>
<accession>A0A1C7D6G4</accession>
<evidence type="ECO:0000313" key="1">
    <source>
        <dbReference type="EMBL" id="ANU07057.1"/>
    </source>
</evidence>
<keyword evidence="2" id="KW-1185">Reference proteome</keyword>
<name>A0A1C7D6G4_9SPHN</name>
<protein>
    <submittedName>
        <fullName evidence="1">Uncharacterized protein</fullName>
    </submittedName>
</protein>
<dbReference type="EMBL" id="CP016545">
    <property type="protein sequence ID" value="ANU07057.1"/>
    <property type="molecule type" value="Genomic_DNA"/>
</dbReference>
<sequence length="315" mass="34146">MRKLTGFILFALAWLAALVAVHRSVPDPELEYRIERLDAALEAKGVIMGGSAAIGLEPAALGIDAVEVWNPNQDVLETAALANLLLDRNPELELVVITLAAPAHALDNGGRGSCCVDQRNRTYRAMRHYGDWSLVGGDWRTAVSSLVPMGEADWLPLLARLGLANGKPAGRAASQEAWRARSMAHAPTAEELDTLLDGRATEIETLAYRDPQIASRNGQALAALARRFTSRGGRMVVIVPPLHASLQQRMEQDFMAWRRGMDTMLTSAEAGGAQVLDLSGHRALAEDRLNFSDPVHLNRRGGRALARELRKSGAV</sequence>
<dbReference type="Proteomes" id="UP000092698">
    <property type="component" value="Chromosome"/>
</dbReference>
<gene>
    <name evidence="1" type="ORF">A6F65_00736</name>
</gene>
<organism evidence="1 2">
    <name type="scientific">Paraurantiacibacter namhicola</name>
    <dbReference type="NCBI Taxonomy" id="645517"/>
    <lineage>
        <taxon>Bacteria</taxon>
        <taxon>Pseudomonadati</taxon>
        <taxon>Pseudomonadota</taxon>
        <taxon>Alphaproteobacteria</taxon>
        <taxon>Sphingomonadales</taxon>
        <taxon>Erythrobacteraceae</taxon>
        <taxon>Paraurantiacibacter</taxon>
    </lineage>
</organism>
<reference evidence="1 2" key="1">
    <citation type="submission" date="2016-07" db="EMBL/GenBank/DDBJ databases">
        <title>Complete genome sequence of Altererythrobacter namhicola JCM 16345T, containing esterase-encoding genes.</title>
        <authorList>
            <person name="Cheng H."/>
            <person name="Wu Y.-H."/>
            <person name="Jian S.-L."/>
            <person name="Huo Y.-Y."/>
            <person name="Wang C.-S."/>
            <person name="Xu X.-W."/>
        </authorList>
    </citation>
    <scope>NUCLEOTIDE SEQUENCE [LARGE SCALE GENOMIC DNA]</scope>
    <source>
        <strain evidence="1 2">JCM 16345</strain>
    </source>
</reference>
<dbReference type="STRING" id="645517.A6F65_00736"/>